<keyword evidence="1" id="KW-1133">Transmembrane helix</keyword>
<proteinExistence type="predicted"/>
<dbReference type="Gene3D" id="2.60.40.10">
    <property type="entry name" value="Immunoglobulins"/>
    <property type="match status" value="1"/>
</dbReference>
<evidence type="ECO:0000313" key="2">
    <source>
        <dbReference type="EMBL" id="SFF00484.1"/>
    </source>
</evidence>
<dbReference type="Proteomes" id="UP000181942">
    <property type="component" value="Unassembled WGS sequence"/>
</dbReference>
<dbReference type="AlphaFoldDB" id="A0A1I2F4X3"/>
<protein>
    <submittedName>
        <fullName evidence="2">Uncharacterized protein</fullName>
    </submittedName>
</protein>
<accession>A0A1I2F4X3</accession>
<gene>
    <name evidence="2" type="ORF">SAMN02787118_103285</name>
</gene>
<name>A0A1I2F4X3_9ACTN</name>
<evidence type="ECO:0000313" key="3">
    <source>
        <dbReference type="Proteomes" id="UP000181942"/>
    </source>
</evidence>
<dbReference type="InterPro" id="IPR013783">
    <property type="entry name" value="Ig-like_fold"/>
</dbReference>
<dbReference type="GO" id="GO:0005975">
    <property type="term" value="P:carbohydrate metabolic process"/>
    <property type="evidence" value="ECO:0007669"/>
    <property type="project" value="UniProtKB-ARBA"/>
</dbReference>
<sequence>MPHNHQLPLIVYDMALSARAGQVTASVLFLTFLRTLGDVMRPVSLGRALRLGACTTLAAGLVAVGLTAAPALAETESDQLWIDAPSGQTLPLGTDGGAPQSRTIDVGIYHDNGHFTVTDGKVTVDASGLAGVGEVTWPDNCAPNGTTAVCSVPDVPVIGSDYSRQIHLGIRAADGAQAGAQGRITYGATATGGPDGTLTAPEDSFETDFTVASGPDLSLAPVADVEHAQPGGTETIPFALTNKGNESAHGVTVKMTASYGLDFLNKYDACTYTRTGGDEYAPMTDATCTFDQVLAPGDSFELPAPLQLAIARHALNDRLDISVDPADGATDLASRDNYAALQIGTDNTADFSVTGASVIGTAGQTVTAPLTFKNNGPAWFANLGSGDPAAKVRLIVPTGTTVTGVPADCVPHTLTGGYYEKRTGAPRYDCALPYWVSENTERTYAFQLRIDAAVPGTTGEVSIHPEFGDFAFDPDTTNNTAVLAVN</sequence>
<organism evidence="2 3">
    <name type="scientific">Streptomyces mirabilis</name>
    <dbReference type="NCBI Taxonomy" id="68239"/>
    <lineage>
        <taxon>Bacteria</taxon>
        <taxon>Bacillati</taxon>
        <taxon>Actinomycetota</taxon>
        <taxon>Actinomycetes</taxon>
        <taxon>Kitasatosporales</taxon>
        <taxon>Streptomycetaceae</taxon>
        <taxon>Streptomyces</taxon>
    </lineage>
</organism>
<evidence type="ECO:0000256" key="1">
    <source>
        <dbReference type="SAM" id="Phobius"/>
    </source>
</evidence>
<feature type="transmembrane region" description="Helical" evidence="1">
    <location>
        <begin position="49"/>
        <end position="73"/>
    </location>
</feature>
<reference evidence="2 3" key="1">
    <citation type="submission" date="2016-10" db="EMBL/GenBank/DDBJ databases">
        <authorList>
            <person name="de Groot N.N."/>
        </authorList>
    </citation>
    <scope>NUCLEOTIDE SEQUENCE [LARGE SCALE GENOMIC DNA]</scope>
    <source>
        <strain evidence="2 3">OK461</strain>
    </source>
</reference>
<feature type="transmembrane region" description="Helical" evidence="1">
    <location>
        <begin position="20"/>
        <end position="37"/>
    </location>
</feature>
<dbReference type="EMBL" id="FONR01000003">
    <property type="protein sequence ID" value="SFF00484.1"/>
    <property type="molecule type" value="Genomic_DNA"/>
</dbReference>
<keyword evidence="1" id="KW-0472">Membrane</keyword>
<keyword evidence="1" id="KW-0812">Transmembrane</keyword>